<evidence type="ECO:0000313" key="4">
    <source>
        <dbReference type="Proteomes" id="UP001209535"/>
    </source>
</evidence>
<dbReference type="PROSITE" id="PS50043">
    <property type="entry name" value="HTH_LUXR_2"/>
    <property type="match status" value="1"/>
</dbReference>
<dbReference type="Pfam" id="PF13487">
    <property type="entry name" value="HD_5"/>
    <property type="match status" value="2"/>
</dbReference>
<dbReference type="InterPro" id="IPR003607">
    <property type="entry name" value="HD/PDEase_dom"/>
</dbReference>
<dbReference type="SMART" id="SM00471">
    <property type="entry name" value="HDc"/>
    <property type="match status" value="1"/>
</dbReference>
<dbReference type="EMBL" id="JAOVQO010000020">
    <property type="protein sequence ID" value="MCU9850040.1"/>
    <property type="molecule type" value="Genomic_DNA"/>
</dbReference>
<comment type="caution">
    <text evidence="3">The sequence shown here is derived from an EMBL/GenBank/DDBJ whole genome shotgun (WGS) entry which is preliminary data.</text>
</comment>
<evidence type="ECO:0000259" key="2">
    <source>
        <dbReference type="PROSITE" id="PS51832"/>
    </source>
</evidence>
<dbReference type="InterPro" id="IPR000792">
    <property type="entry name" value="Tscrpt_reg_LuxR_C"/>
</dbReference>
<name>A0ABT2X8T4_9RHOB</name>
<dbReference type="PROSITE" id="PS51832">
    <property type="entry name" value="HD_GYP"/>
    <property type="match status" value="1"/>
</dbReference>
<dbReference type="SMART" id="SM00421">
    <property type="entry name" value="HTH_LUXR"/>
    <property type="match status" value="1"/>
</dbReference>
<dbReference type="PANTHER" id="PTHR45228:SF1">
    <property type="entry name" value="CYCLIC DI-GMP PHOSPHODIESTERASE TM_0186"/>
    <property type="match status" value="1"/>
</dbReference>
<evidence type="ECO:0000259" key="1">
    <source>
        <dbReference type="PROSITE" id="PS50043"/>
    </source>
</evidence>
<feature type="domain" description="HD-GYP" evidence="2">
    <location>
        <begin position="258"/>
        <end position="455"/>
    </location>
</feature>
<organism evidence="3 4">
    <name type="scientific">Albidovulum salinarum</name>
    <dbReference type="NCBI Taxonomy" id="2984153"/>
    <lineage>
        <taxon>Bacteria</taxon>
        <taxon>Pseudomonadati</taxon>
        <taxon>Pseudomonadota</taxon>
        <taxon>Alphaproteobacteria</taxon>
        <taxon>Rhodobacterales</taxon>
        <taxon>Paracoccaceae</taxon>
        <taxon>Albidovulum</taxon>
    </lineage>
</organism>
<sequence>MSDPKLRRADFMMVLAYASDLATGQSRDFALRSCVLGMRLAELAGFDAELRRNVYHQALLRYVGCNADTHLLSAAFGDEIALRRDLAGRDLGDGAQVGQVFVTAFQRLFAHLEPEAQKRAIEAGLASAMQVSVPILNAHCEVAQRIGERLGLSEELRRNLGQIYERWDGHGLPRGLSGEEVMPAVRLITLAQDAIALAGAHGIEEMARIVASRADGPYEAPLAMLMSENAAELMRGIDGSIARETVLALEPEPVAFLDEEACEAAFIAVADMIDMRMPFTHGHSRAVADLAGAAASHAGLPAADVRDARRAGLVHDIGELSVPVSVWIREAPMSAREADEARLHPYHGERALAALGNGGTGVAALVARHHECLDRSGYPRGVDGSDLSPMARILAAAEVFETARERRPQRPALDDEGAAAMVRSWVREGRLCPDGAEAVLSVAGQPSRRNIPARLAGMTPREIEVLRLIATGLTAKEAAEELGISPKTADNHIQSIYSKIGVTTRAGAALFAVENGLLMR</sequence>
<dbReference type="PANTHER" id="PTHR45228">
    <property type="entry name" value="CYCLIC DI-GMP PHOSPHODIESTERASE TM_0186-RELATED"/>
    <property type="match status" value="1"/>
</dbReference>
<evidence type="ECO:0000313" key="3">
    <source>
        <dbReference type="EMBL" id="MCU9850040.1"/>
    </source>
</evidence>
<dbReference type="InterPro" id="IPR036388">
    <property type="entry name" value="WH-like_DNA-bd_sf"/>
</dbReference>
<proteinExistence type="predicted"/>
<dbReference type="InterPro" id="IPR037522">
    <property type="entry name" value="HD_GYP_dom"/>
</dbReference>
<reference evidence="3 4" key="1">
    <citation type="submission" date="2022-10" db="EMBL/GenBank/DDBJ databases">
        <title>Defluviimonas sp. nov., isolated from ocean surface sediments.</title>
        <authorList>
            <person name="He W."/>
            <person name="Wang L."/>
            <person name="Zhang D.-F."/>
        </authorList>
    </citation>
    <scope>NUCLEOTIDE SEQUENCE [LARGE SCALE GENOMIC DNA]</scope>
    <source>
        <strain evidence="3 4">WL0024</strain>
    </source>
</reference>
<dbReference type="InterPro" id="IPR016032">
    <property type="entry name" value="Sig_transdc_resp-reg_C-effctor"/>
</dbReference>
<dbReference type="CDD" id="cd00077">
    <property type="entry name" value="HDc"/>
    <property type="match status" value="1"/>
</dbReference>
<feature type="domain" description="HTH luxR-type" evidence="1">
    <location>
        <begin position="451"/>
        <end position="516"/>
    </location>
</feature>
<dbReference type="Proteomes" id="UP001209535">
    <property type="component" value="Unassembled WGS sequence"/>
</dbReference>
<dbReference type="Gene3D" id="1.10.10.10">
    <property type="entry name" value="Winged helix-like DNA-binding domain superfamily/Winged helix DNA-binding domain"/>
    <property type="match status" value="1"/>
</dbReference>
<dbReference type="InterPro" id="IPR052020">
    <property type="entry name" value="Cyclic_di-GMP/3'3'-cGAMP_PDE"/>
</dbReference>
<dbReference type="PRINTS" id="PR00038">
    <property type="entry name" value="HTHLUXR"/>
</dbReference>
<dbReference type="CDD" id="cd06170">
    <property type="entry name" value="LuxR_C_like"/>
    <property type="match status" value="1"/>
</dbReference>
<dbReference type="SUPFAM" id="SSF109604">
    <property type="entry name" value="HD-domain/PDEase-like"/>
    <property type="match status" value="1"/>
</dbReference>
<dbReference type="Gene3D" id="1.10.3210.10">
    <property type="entry name" value="Hypothetical protein af1432"/>
    <property type="match status" value="2"/>
</dbReference>
<keyword evidence="4" id="KW-1185">Reference proteome</keyword>
<dbReference type="Pfam" id="PF00196">
    <property type="entry name" value="GerE"/>
    <property type="match status" value="1"/>
</dbReference>
<dbReference type="RefSeq" id="WP_263339547.1">
    <property type="nucleotide sequence ID" value="NZ_JAOVQO010000020.1"/>
</dbReference>
<accession>A0ABT2X8T4</accession>
<protein>
    <submittedName>
        <fullName evidence="3">LuxR C-terminal-related transcriptional regulator</fullName>
    </submittedName>
</protein>
<gene>
    <name evidence="3" type="ORF">OEZ60_18730</name>
</gene>
<dbReference type="SUPFAM" id="SSF46894">
    <property type="entry name" value="C-terminal effector domain of the bipartite response regulators"/>
    <property type="match status" value="1"/>
</dbReference>